<reference evidence="7" key="1">
    <citation type="submission" date="2024-07" db="EMBL/GenBank/DDBJ databases">
        <title>Two chromosome-level genome assemblies of Korean endemic species Abeliophyllum distichum and Forsythia ovata (Oleaceae).</title>
        <authorList>
            <person name="Jang H."/>
        </authorList>
    </citation>
    <scope>NUCLEOTIDE SEQUENCE [LARGE SCALE GENOMIC DNA]</scope>
</reference>
<evidence type="ECO:0000256" key="4">
    <source>
        <dbReference type="ARBA" id="ARBA00022833"/>
    </source>
</evidence>
<proteinExistence type="predicted"/>
<accession>A0ABD1USH5</accession>
<dbReference type="GO" id="GO:0008270">
    <property type="term" value="F:zinc ion binding"/>
    <property type="evidence" value="ECO:0007669"/>
    <property type="project" value="UniProtKB-KW"/>
</dbReference>
<keyword evidence="3" id="KW-0863">Zinc-finger</keyword>
<dbReference type="Gene3D" id="4.10.1110.10">
    <property type="entry name" value="AN1-like Zinc finger"/>
    <property type="match status" value="1"/>
</dbReference>
<evidence type="ECO:0000256" key="1">
    <source>
        <dbReference type="ARBA" id="ARBA00003732"/>
    </source>
</evidence>
<evidence type="ECO:0000256" key="3">
    <source>
        <dbReference type="ARBA" id="ARBA00022771"/>
    </source>
</evidence>
<dbReference type="PANTHER" id="PTHR10634">
    <property type="entry name" value="AN1-TYPE ZINC FINGER PROTEIN"/>
    <property type="match status" value="1"/>
</dbReference>
<dbReference type="InterPro" id="IPR000058">
    <property type="entry name" value="Znf_AN1"/>
</dbReference>
<evidence type="ECO:0000259" key="5">
    <source>
        <dbReference type="SMART" id="SM00154"/>
    </source>
</evidence>
<evidence type="ECO:0000313" key="6">
    <source>
        <dbReference type="EMBL" id="KAL2527916.1"/>
    </source>
</evidence>
<protein>
    <submittedName>
        <fullName evidence="6">Zinc finger A20 and AN1 domain-containing stress-associated protein 5-like</fullName>
    </submittedName>
</protein>
<dbReference type="Proteomes" id="UP001604277">
    <property type="component" value="Unassembled WGS sequence"/>
</dbReference>
<evidence type="ECO:0000256" key="2">
    <source>
        <dbReference type="ARBA" id="ARBA00022723"/>
    </source>
</evidence>
<name>A0ABD1USH5_9LAMI</name>
<keyword evidence="2" id="KW-0479">Metal-binding</keyword>
<organism evidence="6 7">
    <name type="scientific">Forsythia ovata</name>
    <dbReference type="NCBI Taxonomy" id="205694"/>
    <lineage>
        <taxon>Eukaryota</taxon>
        <taxon>Viridiplantae</taxon>
        <taxon>Streptophyta</taxon>
        <taxon>Embryophyta</taxon>
        <taxon>Tracheophyta</taxon>
        <taxon>Spermatophyta</taxon>
        <taxon>Magnoliopsida</taxon>
        <taxon>eudicotyledons</taxon>
        <taxon>Gunneridae</taxon>
        <taxon>Pentapetalae</taxon>
        <taxon>asterids</taxon>
        <taxon>lamiids</taxon>
        <taxon>Lamiales</taxon>
        <taxon>Oleaceae</taxon>
        <taxon>Forsythieae</taxon>
        <taxon>Forsythia</taxon>
    </lineage>
</organism>
<dbReference type="InterPro" id="IPR035896">
    <property type="entry name" value="AN1-like_Znf"/>
</dbReference>
<keyword evidence="4" id="KW-0862">Zinc</keyword>
<dbReference type="PANTHER" id="PTHR10634:SF148">
    <property type="entry name" value="AN1-LIKE ZINC FINGER PROTEIN"/>
    <property type="match status" value="1"/>
</dbReference>
<keyword evidence="7" id="KW-1185">Reference proteome</keyword>
<dbReference type="InterPro" id="IPR050652">
    <property type="entry name" value="AN1_A20_ZnFinger"/>
</dbReference>
<dbReference type="AlphaFoldDB" id="A0ABD1USH5"/>
<evidence type="ECO:0000313" key="7">
    <source>
        <dbReference type="Proteomes" id="UP001604277"/>
    </source>
</evidence>
<gene>
    <name evidence="6" type="ORF">Fot_20517</name>
</gene>
<dbReference type="SMART" id="SM00154">
    <property type="entry name" value="ZnF_AN1"/>
    <property type="match status" value="1"/>
</dbReference>
<feature type="domain" description="AN1-type" evidence="5">
    <location>
        <begin position="119"/>
        <end position="158"/>
    </location>
</feature>
<comment type="function">
    <text evidence="1">May be involved in environmental stress response.</text>
</comment>
<dbReference type="SUPFAM" id="SSF118310">
    <property type="entry name" value="AN1-like Zinc finger"/>
    <property type="match status" value="1"/>
</dbReference>
<dbReference type="EMBL" id="JBFOLJ010000006">
    <property type="protein sequence ID" value="KAL2527916.1"/>
    <property type="molecule type" value="Genomic_DNA"/>
</dbReference>
<sequence>MEGGGDHLHCCRHHNNFPFLLLEKKEDEQDQLQSVLIQSIAASNHPTLKMRKVHDKRCRLAIVQGCRRVQIKNFFGANDSRTTSAKFLERTDMESVAQKVVKKMENCVGLKRSREVTRCSGSEYRKKIRLIGFRCRCGEVSCSTYKYSDRHDCSYDYKSADRETIARENLVVRAAKILKV</sequence>
<comment type="caution">
    <text evidence="6">The sequence shown here is derived from an EMBL/GenBank/DDBJ whole genome shotgun (WGS) entry which is preliminary data.</text>
</comment>